<proteinExistence type="predicted"/>
<keyword evidence="2" id="KW-0479">Metal-binding</keyword>
<dbReference type="PANTHER" id="PTHR33693">
    <property type="entry name" value="TYPE-5 URACIL-DNA GLYCOSYLASE"/>
    <property type="match status" value="1"/>
</dbReference>
<feature type="compositionally biased region" description="Pro residues" evidence="8">
    <location>
        <begin position="67"/>
        <end position="82"/>
    </location>
</feature>
<accession>A0ABY9AQN2</accession>
<dbReference type="RefSeq" id="WP_011797576.1">
    <property type="nucleotide sequence ID" value="NZ_CP023687.1"/>
</dbReference>
<keyword evidence="3" id="KW-0227">DNA damage</keyword>
<dbReference type="Proteomes" id="UP001242732">
    <property type="component" value="Chromosome"/>
</dbReference>
<dbReference type="InterPro" id="IPR036895">
    <property type="entry name" value="Uracil-DNA_glycosylase-like_sf"/>
</dbReference>
<feature type="domain" description="Uracil-DNA glycosylase-like" evidence="9">
    <location>
        <begin position="112"/>
        <end position="251"/>
    </location>
</feature>
<reference evidence="10 11" key="1">
    <citation type="submission" date="2023-06" db="EMBL/GenBank/DDBJ databases">
        <authorList>
            <person name="Ham H."/>
            <person name="Park D.S."/>
        </authorList>
    </citation>
    <scope>NUCLEOTIDE SEQUENCE [LARGE SCALE GENOMIC DNA]</scope>
    <source>
        <strain evidence="10 11">KACC 17005</strain>
    </source>
</reference>
<dbReference type="EMBL" id="CP127363">
    <property type="protein sequence ID" value="WIY49245.1"/>
    <property type="molecule type" value="Genomic_DNA"/>
</dbReference>
<keyword evidence="7" id="KW-0234">DNA repair</keyword>
<evidence type="ECO:0000256" key="3">
    <source>
        <dbReference type="ARBA" id="ARBA00022763"/>
    </source>
</evidence>
<dbReference type="Pfam" id="PF03167">
    <property type="entry name" value="UDG"/>
    <property type="match status" value="1"/>
</dbReference>
<gene>
    <name evidence="10" type="ORF">QRO08_01290</name>
</gene>
<dbReference type="GeneID" id="79789561"/>
<keyword evidence="11" id="KW-1185">Reference proteome</keyword>
<dbReference type="PANTHER" id="PTHR33693:SF1">
    <property type="entry name" value="TYPE-4 URACIL-DNA GLYCOSYLASE"/>
    <property type="match status" value="1"/>
</dbReference>
<keyword evidence="4" id="KW-0378">Hydrolase</keyword>
<dbReference type="SMART" id="SM00987">
    <property type="entry name" value="UreE_C"/>
    <property type="match status" value="1"/>
</dbReference>
<keyword evidence="1" id="KW-0004">4Fe-4S</keyword>
<dbReference type="Gene3D" id="3.40.470.10">
    <property type="entry name" value="Uracil-DNA glycosylase-like domain"/>
    <property type="match status" value="1"/>
</dbReference>
<evidence type="ECO:0000256" key="7">
    <source>
        <dbReference type="ARBA" id="ARBA00023204"/>
    </source>
</evidence>
<dbReference type="InterPro" id="IPR051536">
    <property type="entry name" value="UDG_Type-4/5"/>
</dbReference>
<dbReference type="SMART" id="SM00986">
    <property type="entry name" value="UDG"/>
    <property type="match status" value="1"/>
</dbReference>
<evidence type="ECO:0000256" key="5">
    <source>
        <dbReference type="ARBA" id="ARBA00023004"/>
    </source>
</evidence>
<evidence type="ECO:0000256" key="2">
    <source>
        <dbReference type="ARBA" id="ARBA00022723"/>
    </source>
</evidence>
<feature type="region of interest" description="Disordered" evidence="8">
    <location>
        <begin position="50"/>
        <end position="90"/>
    </location>
</feature>
<evidence type="ECO:0000256" key="1">
    <source>
        <dbReference type="ARBA" id="ARBA00022485"/>
    </source>
</evidence>
<dbReference type="InterPro" id="IPR005122">
    <property type="entry name" value="Uracil-DNA_glycosylase-like"/>
</dbReference>
<name>A0ABY9AQN2_PARCI</name>
<evidence type="ECO:0000256" key="4">
    <source>
        <dbReference type="ARBA" id="ARBA00022801"/>
    </source>
</evidence>
<evidence type="ECO:0000313" key="10">
    <source>
        <dbReference type="EMBL" id="WIY49245.1"/>
    </source>
</evidence>
<evidence type="ECO:0000313" key="11">
    <source>
        <dbReference type="Proteomes" id="UP001242732"/>
    </source>
</evidence>
<evidence type="ECO:0000259" key="9">
    <source>
        <dbReference type="SMART" id="SM00986"/>
    </source>
</evidence>
<keyword evidence="5" id="KW-0408">Iron</keyword>
<protein>
    <submittedName>
        <fullName evidence="10">Uracil-DNA glycosylase family protein</fullName>
    </submittedName>
</protein>
<dbReference type="SUPFAM" id="SSF52141">
    <property type="entry name" value="Uracil-DNA glycosylase-like"/>
    <property type="match status" value="1"/>
</dbReference>
<keyword evidence="6" id="KW-0411">Iron-sulfur</keyword>
<organism evidence="10 11">
    <name type="scientific">Paracidovorax citrulli</name>
    <name type="common">Acidovorax citrulli</name>
    <dbReference type="NCBI Taxonomy" id="80869"/>
    <lineage>
        <taxon>Bacteria</taxon>
        <taxon>Pseudomonadati</taxon>
        <taxon>Pseudomonadota</taxon>
        <taxon>Betaproteobacteria</taxon>
        <taxon>Burkholderiales</taxon>
        <taxon>Comamonadaceae</taxon>
        <taxon>Paracidovorax</taxon>
    </lineage>
</organism>
<sequence length="266" mass="26880">MSLDLDARQRAMLAEMGITVWAPTPVAPAEAQAAPAPATQPAVPVRAAAVHAPPPAGGTGVRQAPAPATPRPAAPVQPPPAAPAAGARTPEATGPLLRLHAPLPLYPQADPAAAPAELGSGWLVVGESPSPGAPLSGDTGKLLDNMLRAMRLHRHPRAHFSAVERAAPGAAEGEEDTAGSLQAAIATLRPAMVLVLGLPAARAVLGSREPLGRLRATAHQLPDGTPAVVTYDPAYLLRAPEAKAAAWADLCRALARVRAASAPPPG</sequence>
<evidence type="ECO:0000256" key="6">
    <source>
        <dbReference type="ARBA" id="ARBA00023014"/>
    </source>
</evidence>
<evidence type="ECO:0000256" key="8">
    <source>
        <dbReference type="SAM" id="MobiDB-lite"/>
    </source>
</evidence>